<comment type="caution">
    <text evidence="7">Lacks conserved residue(s) required for the propagation of feature annotation.</text>
</comment>
<dbReference type="GO" id="GO:0008270">
    <property type="term" value="F:zinc ion binding"/>
    <property type="evidence" value="ECO:0007669"/>
    <property type="project" value="InterPro"/>
</dbReference>
<dbReference type="GO" id="GO:0000049">
    <property type="term" value="F:tRNA binding"/>
    <property type="evidence" value="ECO:0007669"/>
    <property type="project" value="InterPro"/>
</dbReference>
<dbReference type="OrthoDB" id="9807503at2"/>
<keyword evidence="4 7" id="KW-0067">ATP-binding</keyword>
<comment type="subcellular location">
    <subcellularLocation>
        <location evidence="7">Cytoplasm</location>
    </subcellularLocation>
</comment>
<evidence type="ECO:0000259" key="8">
    <source>
        <dbReference type="Pfam" id="PF00749"/>
    </source>
</evidence>
<dbReference type="Pfam" id="PF00749">
    <property type="entry name" value="tRNA-synt_1c"/>
    <property type="match status" value="1"/>
</dbReference>
<dbReference type="InterPro" id="IPR001412">
    <property type="entry name" value="aa-tRNA-synth_I_CS"/>
</dbReference>
<dbReference type="PANTHER" id="PTHR43311">
    <property type="entry name" value="GLUTAMATE--TRNA LIGASE"/>
    <property type="match status" value="1"/>
</dbReference>
<reference evidence="10 11" key="1">
    <citation type="submission" date="2019-02" db="EMBL/GenBank/DDBJ databases">
        <title>Deep-cultivation of Planctomycetes and their phenomic and genomic characterization uncovers novel biology.</title>
        <authorList>
            <person name="Wiegand S."/>
            <person name="Jogler M."/>
            <person name="Boedeker C."/>
            <person name="Pinto D."/>
            <person name="Vollmers J."/>
            <person name="Rivas-Marin E."/>
            <person name="Kohn T."/>
            <person name="Peeters S.H."/>
            <person name="Heuer A."/>
            <person name="Rast P."/>
            <person name="Oberbeckmann S."/>
            <person name="Bunk B."/>
            <person name="Jeske O."/>
            <person name="Meyerdierks A."/>
            <person name="Storesund J.E."/>
            <person name="Kallscheuer N."/>
            <person name="Luecker S."/>
            <person name="Lage O.M."/>
            <person name="Pohl T."/>
            <person name="Merkel B.J."/>
            <person name="Hornburger P."/>
            <person name="Mueller R.-W."/>
            <person name="Bruemmer F."/>
            <person name="Labrenz M."/>
            <person name="Spormann A.M."/>
            <person name="Op den Camp H."/>
            <person name="Overmann J."/>
            <person name="Amann R."/>
            <person name="Jetten M.S.M."/>
            <person name="Mascher T."/>
            <person name="Medema M.H."/>
            <person name="Devos D.P."/>
            <person name="Kaster A.-K."/>
            <person name="Ovreas L."/>
            <person name="Rohde M."/>
            <person name="Galperin M.Y."/>
            <person name="Jogler C."/>
        </authorList>
    </citation>
    <scope>NUCLEOTIDE SEQUENCE [LARGE SCALE GENOMIC DNA]</scope>
    <source>
        <strain evidence="10 11">Pan216</strain>
    </source>
</reference>
<dbReference type="Pfam" id="PF19269">
    <property type="entry name" value="Anticodon_2"/>
    <property type="match status" value="1"/>
</dbReference>
<feature type="short sequence motif" description="'HIGH' region" evidence="7">
    <location>
        <begin position="9"/>
        <end position="19"/>
    </location>
</feature>
<comment type="catalytic activity">
    <reaction evidence="7">
        <text>tRNA(Glu) + L-glutamate + ATP = L-glutamyl-tRNA(Glu) + AMP + diphosphate</text>
        <dbReference type="Rhea" id="RHEA:23540"/>
        <dbReference type="Rhea" id="RHEA-COMP:9663"/>
        <dbReference type="Rhea" id="RHEA-COMP:9680"/>
        <dbReference type="ChEBI" id="CHEBI:29985"/>
        <dbReference type="ChEBI" id="CHEBI:30616"/>
        <dbReference type="ChEBI" id="CHEBI:33019"/>
        <dbReference type="ChEBI" id="CHEBI:78442"/>
        <dbReference type="ChEBI" id="CHEBI:78520"/>
        <dbReference type="ChEBI" id="CHEBI:456215"/>
        <dbReference type="EC" id="6.1.1.17"/>
    </reaction>
</comment>
<organism evidence="10 11">
    <name type="scientific">Kolteria novifilia</name>
    <dbReference type="NCBI Taxonomy" id="2527975"/>
    <lineage>
        <taxon>Bacteria</taxon>
        <taxon>Pseudomonadati</taxon>
        <taxon>Planctomycetota</taxon>
        <taxon>Planctomycetia</taxon>
        <taxon>Kolteriales</taxon>
        <taxon>Kolteriaceae</taxon>
        <taxon>Kolteria</taxon>
    </lineage>
</organism>
<keyword evidence="2 7" id="KW-0436">Ligase</keyword>
<dbReference type="Gene3D" id="3.40.50.620">
    <property type="entry name" value="HUPs"/>
    <property type="match status" value="1"/>
</dbReference>
<evidence type="ECO:0000313" key="11">
    <source>
        <dbReference type="Proteomes" id="UP000317093"/>
    </source>
</evidence>
<keyword evidence="6 7" id="KW-0030">Aminoacyl-tRNA synthetase</keyword>
<feature type="binding site" evidence="7">
    <location>
        <position position="253"/>
    </location>
    <ligand>
        <name>ATP</name>
        <dbReference type="ChEBI" id="CHEBI:30616"/>
    </ligand>
</feature>
<dbReference type="PRINTS" id="PR00987">
    <property type="entry name" value="TRNASYNTHGLU"/>
</dbReference>
<comment type="subunit">
    <text evidence="7">Monomer.</text>
</comment>
<dbReference type="PROSITE" id="PS00178">
    <property type="entry name" value="AA_TRNA_LIGASE_I"/>
    <property type="match status" value="1"/>
</dbReference>
<dbReference type="PANTHER" id="PTHR43311:SF2">
    <property type="entry name" value="GLUTAMATE--TRNA LIGASE, MITOCHONDRIAL-RELATED"/>
    <property type="match status" value="1"/>
</dbReference>
<dbReference type="InterPro" id="IPR049940">
    <property type="entry name" value="GluQ/Sye"/>
</dbReference>
<gene>
    <name evidence="7 10" type="primary">gltX</name>
    <name evidence="10" type="ORF">Pan216_06100</name>
</gene>
<dbReference type="InterPro" id="IPR004527">
    <property type="entry name" value="Glu-tRNA-ligase_bac/mito"/>
</dbReference>
<dbReference type="InterPro" id="IPR045462">
    <property type="entry name" value="aa-tRNA-synth_I_cd-bd"/>
</dbReference>
<evidence type="ECO:0000256" key="5">
    <source>
        <dbReference type="ARBA" id="ARBA00022917"/>
    </source>
</evidence>
<protein>
    <recommendedName>
        <fullName evidence="7">Glutamate--tRNA ligase</fullName>
        <ecNumber evidence="7">6.1.1.17</ecNumber>
    </recommendedName>
    <alternativeName>
        <fullName evidence="7">Glutamyl-tRNA synthetase</fullName>
        <shortName evidence="7">GluRS</shortName>
    </alternativeName>
</protein>
<keyword evidence="7" id="KW-0963">Cytoplasm</keyword>
<dbReference type="AlphaFoldDB" id="A0A518AYH6"/>
<dbReference type="EC" id="6.1.1.17" evidence="7"/>
<dbReference type="GO" id="GO:0004818">
    <property type="term" value="F:glutamate-tRNA ligase activity"/>
    <property type="evidence" value="ECO:0007669"/>
    <property type="project" value="UniProtKB-UniRule"/>
</dbReference>
<name>A0A518AYH6_9BACT</name>
<evidence type="ECO:0000259" key="9">
    <source>
        <dbReference type="Pfam" id="PF19269"/>
    </source>
</evidence>
<dbReference type="GO" id="GO:0005829">
    <property type="term" value="C:cytosol"/>
    <property type="evidence" value="ECO:0007669"/>
    <property type="project" value="TreeGrafter"/>
</dbReference>
<proteinExistence type="inferred from homology"/>
<dbReference type="InterPro" id="IPR000924">
    <property type="entry name" value="Glu/Gln-tRNA-synth"/>
</dbReference>
<evidence type="ECO:0000256" key="4">
    <source>
        <dbReference type="ARBA" id="ARBA00022840"/>
    </source>
</evidence>
<dbReference type="HAMAP" id="MF_00022">
    <property type="entry name" value="Glu_tRNA_synth_type1"/>
    <property type="match status" value="1"/>
</dbReference>
<dbReference type="Proteomes" id="UP000317093">
    <property type="component" value="Chromosome"/>
</dbReference>
<dbReference type="InterPro" id="IPR033910">
    <property type="entry name" value="GluRS_core"/>
</dbReference>
<dbReference type="NCBIfam" id="TIGR00464">
    <property type="entry name" value="gltX_bact"/>
    <property type="match status" value="1"/>
</dbReference>
<dbReference type="GO" id="GO:0005524">
    <property type="term" value="F:ATP binding"/>
    <property type="evidence" value="ECO:0007669"/>
    <property type="project" value="UniProtKB-UniRule"/>
</dbReference>
<dbReference type="RefSeq" id="WP_145254596.1">
    <property type="nucleotide sequence ID" value="NZ_CP036279.1"/>
</dbReference>
<dbReference type="KEGG" id="knv:Pan216_06100"/>
<dbReference type="CDD" id="cd00808">
    <property type="entry name" value="GluRS_core"/>
    <property type="match status" value="1"/>
</dbReference>
<comment type="similarity">
    <text evidence="1 7">Belongs to the class-I aminoacyl-tRNA synthetase family. Glutamate--tRNA ligase type 1 subfamily.</text>
</comment>
<dbReference type="EMBL" id="CP036279">
    <property type="protein sequence ID" value="QDU59778.1"/>
    <property type="molecule type" value="Genomic_DNA"/>
</dbReference>
<evidence type="ECO:0000256" key="3">
    <source>
        <dbReference type="ARBA" id="ARBA00022741"/>
    </source>
</evidence>
<dbReference type="InterPro" id="IPR008925">
    <property type="entry name" value="aa_tRNA-synth_I_cd-bd_sf"/>
</dbReference>
<evidence type="ECO:0000256" key="2">
    <source>
        <dbReference type="ARBA" id="ARBA00022598"/>
    </source>
</evidence>
<evidence type="ECO:0000256" key="1">
    <source>
        <dbReference type="ARBA" id="ARBA00007894"/>
    </source>
</evidence>
<dbReference type="SUPFAM" id="SSF48163">
    <property type="entry name" value="An anticodon-binding domain of class I aminoacyl-tRNA synthetases"/>
    <property type="match status" value="1"/>
</dbReference>
<dbReference type="InterPro" id="IPR020058">
    <property type="entry name" value="Glu/Gln-tRNA-synth_Ib_cat-dom"/>
</dbReference>
<evidence type="ECO:0000256" key="7">
    <source>
        <dbReference type="HAMAP-Rule" id="MF_00022"/>
    </source>
</evidence>
<accession>A0A518AYH6</accession>
<comment type="function">
    <text evidence="7">Catalyzes the attachment of glutamate to tRNA(Glu) in a two-step reaction: glutamate is first activated by ATP to form Glu-AMP and then transferred to the acceptor end of tRNA(Glu).</text>
</comment>
<evidence type="ECO:0000313" key="10">
    <source>
        <dbReference type="EMBL" id="QDU59778.1"/>
    </source>
</evidence>
<dbReference type="Gene3D" id="1.10.10.350">
    <property type="match status" value="1"/>
</dbReference>
<feature type="domain" description="Glutamyl/glutaminyl-tRNA synthetase class Ib catalytic" evidence="8">
    <location>
        <begin position="2"/>
        <end position="323"/>
    </location>
</feature>
<dbReference type="GO" id="GO:0006424">
    <property type="term" value="P:glutamyl-tRNA aminoacylation"/>
    <property type="evidence" value="ECO:0007669"/>
    <property type="project" value="UniProtKB-UniRule"/>
</dbReference>
<feature type="domain" description="Aminoacyl-tRNA synthetase class I anticodon-binding" evidence="9">
    <location>
        <begin position="338"/>
        <end position="482"/>
    </location>
</feature>
<keyword evidence="11" id="KW-1185">Reference proteome</keyword>
<keyword evidence="3 7" id="KW-0547">Nucleotide-binding</keyword>
<dbReference type="InterPro" id="IPR020751">
    <property type="entry name" value="aa-tRNA-synth_I_codon-bd_sub2"/>
</dbReference>
<keyword evidence="5 7" id="KW-0648">Protein biosynthesis</keyword>
<dbReference type="SUPFAM" id="SSF52374">
    <property type="entry name" value="Nucleotidylyl transferase"/>
    <property type="match status" value="1"/>
</dbReference>
<sequence length="491" mass="54146">MEVRTRFAPSPTGYLHIGGVRTALFNWLLARRHGGQFILRIDDTDTARHVDDALTKIFEGMRWLGLDWDEGPDVGGAHGPYFQSQRTDNHVAAITQLLESGKAYPCETSTTELDELREAAKAAKRPFVFRGPNRDMSGSEALALWKEKQCAVRFKVPQGKTTVLLDAIRGAVEWRTDMLGDFTIARDGGKPLYNLASIVDDIETKITHVVRAEEHLSNTHPQLLIAEGLGAPLPTFAHVPYVAAPGGKKKLSKRNPPPGVMVALEEYEQAGYLPEALVNALARLGWSLDDHTEIMSRQTIIENFSLDRVTSAPAGLDPDKMYWIQDQYMTALPADEKIELMMPFLVRAGLVADPPTPEQKAVVAKIEKACGDRLKLLSDIIRYGAMFLREELVIDPKAMKHLRKPGAEEVLAKLHATFATLEPFDLATIEAAVNDVREETGVGGKINHFLRASTTGETVGPGVFDCIEILGREKVLKNIETAREKIAAEAG</sequence>
<dbReference type="InterPro" id="IPR014729">
    <property type="entry name" value="Rossmann-like_a/b/a_fold"/>
</dbReference>
<evidence type="ECO:0000256" key="6">
    <source>
        <dbReference type="ARBA" id="ARBA00023146"/>
    </source>
</evidence>
<feature type="short sequence motif" description="'KMSKS' region" evidence="7">
    <location>
        <begin position="250"/>
        <end position="254"/>
    </location>
</feature>